<organism evidence="1 2">
    <name type="scientific">Pseudolactococcus plantarum</name>
    <dbReference type="NCBI Taxonomy" id="1365"/>
    <lineage>
        <taxon>Bacteria</taxon>
        <taxon>Bacillati</taxon>
        <taxon>Bacillota</taxon>
        <taxon>Bacilli</taxon>
        <taxon>Lactobacillales</taxon>
        <taxon>Streptococcaceae</taxon>
        <taxon>Pseudolactococcus</taxon>
    </lineage>
</organism>
<evidence type="ECO:0000313" key="1">
    <source>
        <dbReference type="EMBL" id="PCS05775.1"/>
    </source>
</evidence>
<dbReference type="OrthoDB" id="2935331at2"/>
<gene>
    <name evidence="1" type="ORF">RU87_GL000485</name>
</gene>
<evidence type="ECO:0000313" key="2">
    <source>
        <dbReference type="Proteomes" id="UP000242246"/>
    </source>
</evidence>
<protein>
    <submittedName>
        <fullName evidence="1">Uncharacterized protein</fullName>
    </submittedName>
</protein>
<proteinExistence type="predicted"/>
<dbReference type="RefSeq" id="WP_096835839.1">
    <property type="nucleotide sequence ID" value="NZ_JXJX01000012.1"/>
</dbReference>
<dbReference type="Proteomes" id="UP000242246">
    <property type="component" value="Unassembled WGS sequence"/>
</dbReference>
<dbReference type="AlphaFoldDB" id="A0A2A5RX14"/>
<sequence length="187" mass="22148">MEKRIKLKENDVYSMCESKDYLILNNNYNGLTLYDSGLNFIKNIIIAEDLMIYEIYNSRFDNRIVIFDAENQMLYFIDLNKVSHVISVSTEVIFLNFFKFDNNNFILRSREVAYTFCFESGQLISTHPYVYEHILSVSNQQIMIEKNCKLYTVGNKGEINLNQAYDDNSLYVISEKYVIEYDENNIF</sequence>
<dbReference type="EMBL" id="JXJX01000012">
    <property type="protein sequence ID" value="PCS05775.1"/>
    <property type="molecule type" value="Genomic_DNA"/>
</dbReference>
<accession>A0A2A5RX14</accession>
<comment type="caution">
    <text evidence="1">The sequence shown here is derived from an EMBL/GenBank/DDBJ whole genome shotgun (WGS) entry which is preliminary data.</text>
</comment>
<name>A0A2A5RX14_9LACT</name>
<keyword evidence="2" id="KW-1185">Reference proteome</keyword>
<reference evidence="1 2" key="1">
    <citation type="submission" date="2014-12" db="EMBL/GenBank/DDBJ databases">
        <title>Draft genome sequences of 10 type strains of Lactococcus.</title>
        <authorList>
            <person name="Sun Z."/>
            <person name="Zhong Z."/>
            <person name="Liu W."/>
            <person name="Zhang W."/>
            <person name="Zhang H."/>
        </authorList>
    </citation>
    <scope>NUCLEOTIDE SEQUENCE [LARGE SCALE GENOMIC DNA]</scope>
    <source>
        <strain evidence="1 2">DSM 20686</strain>
    </source>
</reference>